<keyword evidence="4" id="KW-1185">Reference proteome</keyword>
<dbReference type="InterPro" id="IPR000073">
    <property type="entry name" value="AB_hydrolase_1"/>
</dbReference>
<name>A0ABT1CHM9_9PROT</name>
<proteinExistence type="predicted"/>
<dbReference type="EMBL" id="JAMXQU010000007">
    <property type="protein sequence ID" value="MCO6160365.1"/>
    <property type="molecule type" value="Genomic_DNA"/>
</dbReference>
<protein>
    <submittedName>
        <fullName evidence="3">Lysophospholipase</fullName>
    </submittedName>
</protein>
<dbReference type="InterPro" id="IPR051044">
    <property type="entry name" value="MAG_DAG_Lipase"/>
</dbReference>
<gene>
    <name evidence="3" type="ORF">NF685_10035</name>
</gene>
<feature type="chain" id="PRO_5046074106" evidence="1">
    <location>
        <begin position="23"/>
        <end position="337"/>
    </location>
</feature>
<evidence type="ECO:0000313" key="4">
    <source>
        <dbReference type="Proteomes" id="UP001523401"/>
    </source>
</evidence>
<dbReference type="Gene3D" id="3.40.50.1820">
    <property type="entry name" value="alpha/beta hydrolase"/>
    <property type="match status" value="1"/>
</dbReference>
<dbReference type="PANTHER" id="PTHR11614">
    <property type="entry name" value="PHOSPHOLIPASE-RELATED"/>
    <property type="match status" value="1"/>
</dbReference>
<dbReference type="RefSeq" id="WP_252849528.1">
    <property type="nucleotide sequence ID" value="NZ_BAPW01000014.1"/>
</dbReference>
<feature type="domain" description="Serine aminopeptidase S33" evidence="2">
    <location>
        <begin position="64"/>
        <end position="296"/>
    </location>
</feature>
<evidence type="ECO:0000313" key="3">
    <source>
        <dbReference type="EMBL" id="MCO6160365.1"/>
    </source>
</evidence>
<comment type="caution">
    <text evidence="3">The sequence shown here is derived from an EMBL/GenBank/DDBJ whole genome shotgun (WGS) entry which is preliminary data.</text>
</comment>
<evidence type="ECO:0000256" key="1">
    <source>
        <dbReference type="SAM" id="SignalP"/>
    </source>
</evidence>
<reference evidence="3 4" key="1">
    <citation type="submission" date="2022-06" db="EMBL/GenBank/DDBJ databases">
        <title>Whole-genome of Asaia lannensis strain LMG 27011T.</title>
        <authorList>
            <person name="Sombolestani A."/>
        </authorList>
    </citation>
    <scope>NUCLEOTIDE SEQUENCE [LARGE SCALE GENOMIC DNA]</scope>
    <source>
        <strain evidence="3 4">NBRC 102526</strain>
    </source>
</reference>
<feature type="signal peptide" evidence="1">
    <location>
        <begin position="1"/>
        <end position="22"/>
    </location>
</feature>
<dbReference type="Proteomes" id="UP001523401">
    <property type="component" value="Unassembled WGS sequence"/>
</dbReference>
<sequence>MTMGAMRLAGLVLFALNLVACATPPARRAPQPRGQEAALIPATLHMTLSDGAIAPMRRWPAKGQTRAIVLALHGFGDSRDAWEFPAPQLRDAGIEVIAPDARGFGETASRGQWSSTDRLVRDAREEAQFVHAHHPDLPLYVMGESMGGAVATLLASDPQDDPIRGVILVSPAIWRFDPLSRLILNGLDTLAPDWLFTGAHVPGEHIATNNLAALRRLYFDPLTLHGYRLDTLRGLVDLMAAASAAAARVHKPMLVLYGDRDQMIPAAPMALFWHRLPSSVRKDLITGGHHLLLRDRNGRNATDDIASWILHPDSLLPSGGDVAAAVWMAGDPGHDTP</sequence>
<dbReference type="PRINTS" id="PR00111">
    <property type="entry name" value="ABHYDROLASE"/>
</dbReference>
<accession>A0ABT1CHM9</accession>
<dbReference type="InterPro" id="IPR029058">
    <property type="entry name" value="AB_hydrolase_fold"/>
</dbReference>
<evidence type="ECO:0000259" key="2">
    <source>
        <dbReference type="Pfam" id="PF12146"/>
    </source>
</evidence>
<keyword evidence="1" id="KW-0732">Signal</keyword>
<dbReference type="Pfam" id="PF12146">
    <property type="entry name" value="Hydrolase_4"/>
    <property type="match status" value="1"/>
</dbReference>
<dbReference type="InterPro" id="IPR022742">
    <property type="entry name" value="Hydrolase_4"/>
</dbReference>
<organism evidence="3 4">
    <name type="scientific">Asaia lannensis NBRC 102526</name>
    <dbReference type="NCBI Taxonomy" id="1307926"/>
    <lineage>
        <taxon>Bacteria</taxon>
        <taxon>Pseudomonadati</taxon>
        <taxon>Pseudomonadota</taxon>
        <taxon>Alphaproteobacteria</taxon>
        <taxon>Acetobacterales</taxon>
        <taxon>Acetobacteraceae</taxon>
        <taxon>Asaia</taxon>
    </lineage>
</organism>
<dbReference type="SUPFAM" id="SSF53474">
    <property type="entry name" value="alpha/beta-Hydrolases"/>
    <property type="match status" value="1"/>
</dbReference>